<dbReference type="Pfam" id="PF17482">
    <property type="entry name" value="Phage_sheath_1C"/>
    <property type="match status" value="1"/>
</dbReference>
<feature type="domain" description="Tail sheath protein subtilisin-like" evidence="3">
    <location>
        <begin position="177"/>
        <end position="317"/>
    </location>
</feature>
<organism evidence="5 6">
    <name type="scientific">Nocardia terpenica</name>
    <dbReference type="NCBI Taxonomy" id="455432"/>
    <lineage>
        <taxon>Bacteria</taxon>
        <taxon>Bacillati</taxon>
        <taxon>Actinomycetota</taxon>
        <taxon>Actinomycetes</taxon>
        <taxon>Mycobacteriales</taxon>
        <taxon>Nocardiaceae</taxon>
        <taxon>Nocardia</taxon>
    </lineage>
</organism>
<accession>A0A6G9ZDV3</accession>
<dbReference type="InterPro" id="IPR052042">
    <property type="entry name" value="Tail_sheath_structural"/>
</dbReference>
<feature type="compositionally biased region" description="Basic and acidic residues" evidence="2">
    <location>
        <begin position="69"/>
        <end position="88"/>
    </location>
</feature>
<dbReference type="AlphaFoldDB" id="A0A6G9ZDV3"/>
<comment type="similarity">
    <text evidence="1">Belongs to the myoviridae tail sheath protein family.</text>
</comment>
<dbReference type="RefSeq" id="WP_167490863.1">
    <property type="nucleotide sequence ID" value="NZ_CP046173.1"/>
</dbReference>
<dbReference type="PANTHER" id="PTHR35861:SF1">
    <property type="entry name" value="PHAGE TAIL SHEATH PROTEIN"/>
    <property type="match status" value="1"/>
</dbReference>
<evidence type="ECO:0000313" key="6">
    <source>
        <dbReference type="Proteomes" id="UP000500953"/>
    </source>
</evidence>
<protein>
    <recommendedName>
        <fullName evidence="7">Phage tail sheath family protein</fullName>
    </recommendedName>
</protein>
<name>A0A6G9ZDV3_9NOCA</name>
<sequence length="433" mass="46838">MKAPGVYVTERPSGAYTISGASTSTPAFIGGVAHGTDNVPVLIRSWTEYKDRFQQSSLDMSYPLDDDTQDHNPVDDAIERNPADDTHDQAPGTAAVEEGVDTQSSNPRPEPVAFMEEALYGFFANGGSRCYIVAIPNAALTGTSLDAALTALTAVQDVSMVSFPSLWAKWGTSNPAQPSDDVAKTLQENLVKHCSDLADRVAILDPKPGLTDQQVLEFRSPMGRKPFGTLYYPWITVPGVTGTPITIPPSGHVAGVWARTDATRGVFKAPANEALDGVSSLAFTLTDNTQGPLNQQGINALRAFPGQGLLVWGARTLAAESDTDWRYLNVRRYVSFLRRSILNGTRWAVFEPNDERLWAALRRTVATFLTDQWRTGALQGQTAADAFYVVCDDTNNTPASITAGQVHCDIGVAIVRPAEFVEFTVTQIIEQPS</sequence>
<dbReference type="PANTHER" id="PTHR35861">
    <property type="match status" value="1"/>
</dbReference>
<dbReference type="InterPro" id="IPR020287">
    <property type="entry name" value="Tail_sheath_C"/>
</dbReference>
<feature type="domain" description="Tail sheath protein C-terminal" evidence="4">
    <location>
        <begin position="320"/>
        <end position="426"/>
    </location>
</feature>
<evidence type="ECO:0000259" key="4">
    <source>
        <dbReference type="Pfam" id="PF17482"/>
    </source>
</evidence>
<dbReference type="Proteomes" id="UP000500953">
    <property type="component" value="Chromosome"/>
</dbReference>
<dbReference type="EMBL" id="CP046173">
    <property type="protein sequence ID" value="QIS23527.1"/>
    <property type="molecule type" value="Genomic_DNA"/>
</dbReference>
<evidence type="ECO:0000313" key="5">
    <source>
        <dbReference type="EMBL" id="QIS23527.1"/>
    </source>
</evidence>
<reference evidence="5 6" key="1">
    <citation type="journal article" date="2019" name="ACS Chem. Biol.">
        <title>Identification and Mobilization of a Cryptic Antibiotic Biosynthesis Gene Locus from a Human-Pathogenic Nocardia Isolate.</title>
        <authorList>
            <person name="Herisse M."/>
            <person name="Ishida K."/>
            <person name="Porter J.L."/>
            <person name="Howden B."/>
            <person name="Hertweck C."/>
            <person name="Stinear T.P."/>
            <person name="Pidot S.J."/>
        </authorList>
    </citation>
    <scope>NUCLEOTIDE SEQUENCE [LARGE SCALE GENOMIC DNA]</scope>
    <source>
        <strain evidence="5 6">AUSMDU00012715</strain>
    </source>
</reference>
<evidence type="ECO:0008006" key="7">
    <source>
        <dbReference type="Google" id="ProtNLM"/>
    </source>
</evidence>
<feature type="region of interest" description="Disordered" evidence="2">
    <location>
        <begin position="59"/>
        <end position="107"/>
    </location>
</feature>
<dbReference type="Gene3D" id="3.40.50.11780">
    <property type="match status" value="1"/>
</dbReference>
<gene>
    <name evidence="5" type="ORF">F6W96_39795</name>
</gene>
<evidence type="ECO:0000259" key="3">
    <source>
        <dbReference type="Pfam" id="PF04984"/>
    </source>
</evidence>
<evidence type="ECO:0000256" key="1">
    <source>
        <dbReference type="ARBA" id="ARBA00008005"/>
    </source>
</evidence>
<dbReference type="InterPro" id="IPR035089">
    <property type="entry name" value="Phage_sheath_subtilisin"/>
</dbReference>
<evidence type="ECO:0000256" key="2">
    <source>
        <dbReference type="SAM" id="MobiDB-lite"/>
    </source>
</evidence>
<dbReference type="Pfam" id="PF04984">
    <property type="entry name" value="Phage_sheath_1"/>
    <property type="match status" value="1"/>
</dbReference>
<proteinExistence type="inferred from homology"/>